<protein>
    <submittedName>
        <fullName evidence="1">Uncharacterized protein</fullName>
    </submittedName>
</protein>
<sequence>MVQKAHLRFYLFEAHKAVIVLDNVLCFVKEGFPLLLDKLSDQRLQFGICCGRVPSQISWQRQRNEKLSNCRVLNRYFQLNPQASISLSPDMPLKAFETPADFHWTTDVLDIQYKQKFNFMANLVAVVT</sequence>
<dbReference type="InParanoid" id="A0A2P6NSH8"/>
<evidence type="ECO:0000313" key="1">
    <source>
        <dbReference type="EMBL" id="PRP86915.1"/>
    </source>
</evidence>
<dbReference type="Proteomes" id="UP000241769">
    <property type="component" value="Unassembled WGS sequence"/>
</dbReference>
<evidence type="ECO:0000313" key="2">
    <source>
        <dbReference type="Proteomes" id="UP000241769"/>
    </source>
</evidence>
<keyword evidence="2" id="KW-1185">Reference proteome</keyword>
<organism evidence="1 2">
    <name type="scientific">Planoprotostelium fungivorum</name>
    <dbReference type="NCBI Taxonomy" id="1890364"/>
    <lineage>
        <taxon>Eukaryota</taxon>
        <taxon>Amoebozoa</taxon>
        <taxon>Evosea</taxon>
        <taxon>Variosea</taxon>
        <taxon>Cavosteliida</taxon>
        <taxon>Cavosteliaceae</taxon>
        <taxon>Planoprotostelium</taxon>
    </lineage>
</organism>
<proteinExistence type="predicted"/>
<gene>
    <name evidence="1" type="ORF">PROFUN_03663</name>
</gene>
<accession>A0A2P6NSH8</accession>
<dbReference type="EMBL" id="MDYQ01000025">
    <property type="protein sequence ID" value="PRP86915.1"/>
    <property type="molecule type" value="Genomic_DNA"/>
</dbReference>
<reference evidence="1 2" key="1">
    <citation type="journal article" date="2018" name="Genome Biol. Evol.">
        <title>Multiple Roots of Fruiting Body Formation in Amoebozoa.</title>
        <authorList>
            <person name="Hillmann F."/>
            <person name="Forbes G."/>
            <person name="Novohradska S."/>
            <person name="Ferling I."/>
            <person name="Riege K."/>
            <person name="Groth M."/>
            <person name="Westermann M."/>
            <person name="Marz M."/>
            <person name="Spaller T."/>
            <person name="Winckler T."/>
            <person name="Schaap P."/>
            <person name="Glockner G."/>
        </authorList>
    </citation>
    <scope>NUCLEOTIDE SEQUENCE [LARGE SCALE GENOMIC DNA]</scope>
    <source>
        <strain evidence="1 2">Jena</strain>
    </source>
</reference>
<name>A0A2P6NSH8_9EUKA</name>
<dbReference type="AlphaFoldDB" id="A0A2P6NSH8"/>
<comment type="caution">
    <text evidence="1">The sequence shown here is derived from an EMBL/GenBank/DDBJ whole genome shotgun (WGS) entry which is preliminary data.</text>
</comment>